<sequence>MNQEQSTVILTLWNNVAESEGGVIDENDEDFPII</sequence>
<reference evidence="1 2" key="1">
    <citation type="submission" date="2024-12" db="EMBL/GenBank/DDBJ databases">
        <title>The unique morphological basis and parallel evolutionary history of personate flowers in Penstemon.</title>
        <authorList>
            <person name="Depatie T.H."/>
            <person name="Wessinger C.A."/>
        </authorList>
    </citation>
    <scope>NUCLEOTIDE SEQUENCE [LARGE SCALE GENOMIC DNA]</scope>
    <source>
        <strain evidence="1">WTNN_2</strain>
        <tissue evidence="1">Leaf</tissue>
    </source>
</reference>
<dbReference type="Proteomes" id="UP001634393">
    <property type="component" value="Unassembled WGS sequence"/>
</dbReference>
<protein>
    <submittedName>
        <fullName evidence="1">Uncharacterized protein</fullName>
    </submittedName>
</protein>
<evidence type="ECO:0000313" key="2">
    <source>
        <dbReference type="Proteomes" id="UP001634393"/>
    </source>
</evidence>
<evidence type="ECO:0000313" key="1">
    <source>
        <dbReference type="EMBL" id="KAL3810602.1"/>
    </source>
</evidence>
<gene>
    <name evidence="1" type="ORF">ACJIZ3_000003</name>
</gene>
<comment type="caution">
    <text evidence="1">The sequence shown here is derived from an EMBL/GenBank/DDBJ whole genome shotgun (WGS) entry which is preliminary data.</text>
</comment>
<keyword evidence="2" id="KW-1185">Reference proteome</keyword>
<dbReference type="AlphaFoldDB" id="A0ABD3RCA4"/>
<organism evidence="1 2">
    <name type="scientific">Penstemon smallii</name>
    <dbReference type="NCBI Taxonomy" id="265156"/>
    <lineage>
        <taxon>Eukaryota</taxon>
        <taxon>Viridiplantae</taxon>
        <taxon>Streptophyta</taxon>
        <taxon>Embryophyta</taxon>
        <taxon>Tracheophyta</taxon>
        <taxon>Spermatophyta</taxon>
        <taxon>Magnoliopsida</taxon>
        <taxon>eudicotyledons</taxon>
        <taxon>Gunneridae</taxon>
        <taxon>Pentapetalae</taxon>
        <taxon>asterids</taxon>
        <taxon>lamiids</taxon>
        <taxon>Lamiales</taxon>
        <taxon>Plantaginaceae</taxon>
        <taxon>Cheloneae</taxon>
        <taxon>Penstemon</taxon>
    </lineage>
</organism>
<proteinExistence type="predicted"/>
<accession>A0ABD3RCA4</accession>
<name>A0ABD3RCA4_9LAMI</name>
<dbReference type="EMBL" id="JBJXBP010000010">
    <property type="protein sequence ID" value="KAL3810602.1"/>
    <property type="molecule type" value="Genomic_DNA"/>
</dbReference>